<sequence length="88" mass="10523">MTSKQKLNWVKKYLKKATARISKMADTKEYSDEMKLFYEKENKNIEILLAYHDDLISAGFLKKDKALESYMSNAVSFLRHLKFNYDFR</sequence>
<evidence type="ECO:0000313" key="1">
    <source>
        <dbReference type="EMBL" id="PZT57404.1"/>
    </source>
</evidence>
<protein>
    <submittedName>
        <fullName evidence="1">Uncharacterized protein</fullName>
    </submittedName>
</protein>
<dbReference type="EMBL" id="QKWW01000006">
    <property type="protein sequence ID" value="PZT57404.1"/>
    <property type="molecule type" value="Genomic_DNA"/>
</dbReference>
<dbReference type="Proteomes" id="UP000249204">
    <property type="component" value="Unassembled WGS sequence"/>
</dbReference>
<evidence type="ECO:0000313" key="2">
    <source>
        <dbReference type="Proteomes" id="UP000249204"/>
    </source>
</evidence>
<accession>A0A2W6NNJ8</accession>
<dbReference type="AlphaFoldDB" id="A0A2W6NNJ8"/>
<organism evidence="1 2">
    <name type="scientific">Paenibacillus silvae</name>
    <dbReference type="NCBI Taxonomy" id="1325358"/>
    <lineage>
        <taxon>Bacteria</taxon>
        <taxon>Bacillati</taxon>
        <taxon>Bacillota</taxon>
        <taxon>Bacilli</taxon>
        <taxon>Bacillales</taxon>
        <taxon>Paenibacillaceae</taxon>
        <taxon>Paenibacillus</taxon>
    </lineage>
</organism>
<comment type="caution">
    <text evidence="1">The sequence shown here is derived from an EMBL/GenBank/DDBJ whole genome shotgun (WGS) entry which is preliminary data.</text>
</comment>
<proteinExistence type="predicted"/>
<name>A0A2W6NNJ8_9BACL</name>
<gene>
    <name evidence="1" type="ORF">DN757_01740</name>
</gene>
<dbReference type="RefSeq" id="WP_111268555.1">
    <property type="nucleotide sequence ID" value="NZ_QKWW01000006.1"/>
</dbReference>
<reference evidence="1 2" key="1">
    <citation type="submission" date="2018-06" db="EMBL/GenBank/DDBJ databases">
        <title>Isolation of heavy metals resistant Paenibacillus silvae NC2 from Gold-Copper mine in ZiJin, China.</title>
        <authorList>
            <person name="Xu J."/>
            <person name="Mazhar H.S."/>
            <person name="Rensing C."/>
        </authorList>
    </citation>
    <scope>NUCLEOTIDE SEQUENCE [LARGE SCALE GENOMIC DNA]</scope>
    <source>
        <strain evidence="1 2">NC2</strain>
    </source>
</reference>